<reference evidence="2" key="2">
    <citation type="submission" date="2016-06" db="EMBL/GenBank/DDBJ databases">
        <authorList>
            <person name="Huang P."/>
            <person name="Jiang X."/>
            <person name="Liu X."/>
        </authorList>
    </citation>
    <scope>NUCLEOTIDE SEQUENCE</scope>
    <source>
        <strain evidence="2">852011</strain>
    </source>
</reference>
<keyword evidence="4" id="KW-1185">Reference proteome</keyword>
<evidence type="ECO:0000313" key="4">
    <source>
        <dbReference type="Proteomes" id="UP001462961"/>
    </source>
</evidence>
<reference evidence="2 3" key="1">
    <citation type="journal article" date="2014" name="Genome Announc.">
        <title>Draft Genome Sequence of the Haloacid-Degrading Burkholderia caribensis Strain MBA4.</title>
        <authorList>
            <person name="Pan Y."/>
            <person name="Kong K.F."/>
            <person name="Tsang J.S."/>
        </authorList>
    </citation>
    <scope>NUCLEOTIDE SEQUENCE [LARGE SCALE GENOMIC DNA]</scope>
    <source>
        <strain evidence="2 3">852011</strain>
    </source>
</reference>
<dbReference type="Gene3D" id="3.10.129.10">
    <property type="entry name" value="Hotdog Thioesterase"/>
    <property type="match status" value="1"/>
</dbReference>
<dbReference type="InterPro" id="IPR029069">
    <property type="entry name" value="HotDog_dom_sf"/>
</dbReference>
<dbReference type="Proteomes" id="UP000509548">
    <property type="component" value="Chromosome 1"/>
</dbReference>
<name>A0A9Q6WKU1_9BURK</name>
<sequence>MYHHLPGKEMSDTDFAHLLPYGPSFLFVDGIVTFEQGRRIVTWTDWSRRPDILAAHFRDGPAIVPGALLLEQVAQSALLLRRLSHERDGALYLGRAMCSFMMPVSGGALLETAVALDVPAPMGMGLRGTIISDGVTVARFTLAVAHAPASATGQPTGHQASS</sequence>
<evidence type="ECO:0000313" key="2">
    <source>
        <dbReference type="EMBL" id="QLB62252.1"/>
    </source>
</evidence>
<dbReference type="EMBL" id="JAYLVJ010000001">
    <property type="protein sequence ID" value="MEO1752475.1"/>
    <property type="molecule type" value="Genomic_DNA"/>
</dbReference>
<dbReference type="SUPFAM" id="SSF54637">
    <property type="entry name" value="Thioesterase/thiol ester dehydrase-isomerase"/>
    <property type="match status" value="1"/>
</dbReference>
<proteinExistence type="predicted"/>
<evidence type="ECO:0000313" key="3">
    <source>
        <dbReference type="Proteomes" id="UP000509548"/>
    </source>
</evidence>
<dbReference type="RefSeq" id="WP_107200721.1">
    <property type="nucleotide sequence ID" value="NZ_CP015958.1"/>
</dbReference>
<reference evidence="1 4" key="3">
    <citation type="submission" date="2024-01" db="EMBL/GenBank/DDBJ databases">
        <title>The diversity of rhizobia nodulating Mimosa spp. in eleven states of Brazil covering several biomes is determined by host plant, location, and edaphic factors.</title>
        <authorList>
            <person name="Rouws L."/>
            <person name="Barauna A."/>
            <person name="Beukes C."/>
            <person name="De Faria S.M."/>
            <person name="Gross E."/>
            <person name="Dos Reis Junior F.B."/>
            <person name="Simon M."/>
            <person name="Maluk M."/>
            <person name="Odee D.W."/>
            <person name="Kenicer G."/>
            <person name="Young J.P.W."/>
            <person name="Reis V.M."/>
            <person name="Zilli J."/>
            <person name="James E.K."/>
        </authorList>
    </citation>
    <scope>NUCLEOTIDE SEQUENCE [LARGE SCALE GENOMIC DNA]</scope>
    <source>
        <strain evidence="1 4">JHI1651</strain>
    </source>
</reference>
<organism evidence="2 3">
    <name type="scientific">Paraburkholderia caribensis</name>
    <dbReference type="NCBI Taxonomy" id="75105"/>
    <lineage>
        <taxon>Bacteria</taxon>
        <taxon>Pseudomonadati</taxon>
        <taxon>Pseudomonadota</taxon>
        <taxon>Betaproteobacteria</taxon>
        <taxon>Burkholderiales</taxon>
        <taxon>Burkholderiaceae</taxon>
        <taxon>Paraburkholderia</taxon>
    </lineage>
</organism>
<gene>
    <name evidence="2" type="ORF">A9O66_07580</name>
    <name evidence="1" type="ORF">VOI32_00835</name>
</gene>
<accession>A0A9Q6WKU1</accession>
<evidence type="ECO:0000313" key="1">
    <source>
        <dbReference type="EMBL" id="MEO1752475.1"/>
    </source>
</evidence>
<dbReference type="AlphaFoldDB" id="A0A9Q6WKU1"/>
<dbReference type="Proteomes" id="UP001462961">
    <property type="component" value="Unassembled WGS sequence"/>
</dbReference>
<dbReference type="EMBL" id="CP015958">
    <property type="protein sequence ID" value="QLB62252.1"/>
    <property type="molecule type" value="Genomic_DNA"/>
</dbReference>
<protein>
    <recommendedName>
        <fullName evidence="5">Dehydratase</fullName>
    </recommendedName>
</protein>
<evidence type="ECO:0008006" key="5">
    <source>
        <dbReference type="Google" id="ProtNLM"/>
    </source>
</evidence>